<protein>
    <submittedName>
        <fullName evidence="1">Uncharacterized protein</fullName>
    </submittedName>
</protein>
<organism evidence="1 2">
    <name type="scientific">Naganishia onofrii</name>
    <dbReference type="NCBI Taxonomy" id="1851511"/>
    <lineage>
        <taxon>Eukaryota</taxon>
        <taxon>Fungi</taxon>
        <taxon>Dikarya</taxon>
        <taxon>Basidiomycota</taxon>
        <taxon>Agaricomycotina</taxon>
        <taxon>Tremellomycetes</taxon>
        <taxon>Filobasidiales</taxon>
        <taxon>Filobasidiaceae</taxon>
        <taxon>Naganishia</taxon>
    </lineage>
</organism>
<keyword evidence="2" id="KW-1185">Reference proteome</keyword>
<evidence type="ECO:0000313" key="1">
    <source>
        <dbReference type="EMBL" id="KAJ9114968.1"/>
    </source>
</evidence>
<dbReference type="EMBL" id="JASBWV010000049">
    <property type="protein sequence ID" value="KAJ9114968.1"/>
    <property type="molecule type" value="Genomic_DNA"/>
</dbReference>
<sequence>MATLTDQFQEMSTTDASPNLDTLPDDILQLIITHLQTEIPEQHRNIPLRGVEKDAQDLIFQRPPWNKDLDNLALVCARLRDEAFWKVRIRVLRVADTEADLKRTFKIVRESKRHHVRAIIFGNGRITEGVAKSPDYQSFCNNLPHLCAIRHTSSYDYYVNNHIPLPPFKFHALNSLDVHLPSPLLETPPPATKHQQPISVHSLTLRSYEEFMLHLPGPFTSSKPDWLHDLVRQFKDVRQLNLHTGLEDEDDQNWPGYDKLPKYDPFPGFWKEDFVGLESLNVYFETRYRKDADNPCDLQRWTHFLTHFVPTIRHIRFFIQYPELDEIAETIQHLRPANMPQDRGLTNTINRYFPTLEQIDTLVEKAAAAIPSLQTFELKFDDRRSHPPPLIHYSATVQREEKGKQTRTNIVKHMRTIDGDTMSWLVESVAELLGLGGMVGGGFGGGRGGGGWSDDEFDELDEGGDEYDDFYDHAADEGF</sequence>
<comment type="caution">
    <text evidence="1">The sequence shown here is derived from an EMBL/GenBank/DDBJ whole genome shotgun (WGS) entry which is preliminary data.</text>
</comment>
<name>A0ACC2WT75_9TREE</name>
<accession>A0ACC2WT75</accession>
<evidence type="ECO:0000313" key="2">
    <source>
        <dbReference type="Proteomes" id="UP001234202"/>
    </source>
</evidence>
<gene>
    <name evidence="1" type="ORF">QFC24_007084</name>
</gene>
<dbReference type="Proteomes" id="UP001234202">
    <property type="component" value="Unassembled WGS sequence"/>
</dbReference>
<proteinExistence type="predicted"/>
<reference evidence="1" key="1">
    <citation type="submission" date="2023-04" db="EMBL/GenBank/DDBJ databases">
        <title>Draft Genome sequencing of Naganishia species isolated from polar environments using Oxford Nanopore Technology.</title>
        <authorList>
            <person name="Leo P."/>
            <person name="Venkateswaran K."/>
        </authorList>
    </citation>
    <scope>NUCLEOTIDE SEQUENCE</scope>
    <source>
        <strain evidence="1">DBVPG 5303</strain>
    </source>
</reference>